<evidence type="ECO:0000256" key="1">
    <source>
        <dbReference type="SAM" id="Coils"/>
    </source>
</evidence>
<protein>
    <submittedName>
        <fullName evidence="4">Uncharacterized protein LOC124296595</fullName>
    </submittedName>
</protein>
<evidence type="ECO:0000256" key="2">
    <source>
        <dbReference type="SAM" id="MobiDB-lite"/>
    </source>
</evidence>
<dbReference type="Proteomes" id="UP000829291">
    <property type="component" value="Chromosome 1"/>
</dbReference>
<feature type="coiled-coil region" evidence="1">
    <location>
        <begin position="262"/>
        <end position="300"/>
    </location>
</feature>
<feature type="region of interest" description="Disordered" evidence="2">
    <location>
        <begin position="59"/>
        <end position="79"/>
    </location>
</feature>
<proteinExistence type="predicted"/>
<accession>A0ABM3GQN3</accession>
<reference evidence="4" key="1">
    <citation type="submission" date="2025-08" db="UniProtKB">
        <authorList>
            <consortium name="RefSeq"/>
        </authorList>
    </citation>
    <scope>IDENTIFICATION</scope>
    <source>
        <tissue evidence="4">Thorax and Abdomen</tissue>
    </source>
</reference>
<gene>
    <name evidence="4" type="primary">LOC124296595</name>
</gene>
<name>A0ABM3GQN3_NEOLC</name>
<organism evidence="3 4">
    <name type="scientific">Neodiprion lecontei</name>
    <name type="common">Redheaded pine sawfly</name>
    <dbReference type="NCBI Taxonomy" id="441921"/>
    <lineage>
        <taxon>Eukaryota</taxon>
        <taxon>Metazoa</taxon>
        <taxon>Ecdysozoa</taxon>
        <taxon>Arthropoda</taxon>
        <taxon>Hexapoda</taxon>
        <taxon>Insecta</taxon>
        <taxon>Pterygota</taxon>
        <taxon>Neoptera</taxon>
        <taxon>Endopterygota</taxon>
        <taxon>Hymenoptera</taxon>
        <taxon>Tenthredinoidea</taxon>
        <taxon>Diprionidae</taxon>
        <taxon>Diprioninae</taxon>
        <taxon>Neodiprion</taxon>
    </lineage>
</organism>
<keyword evidence="3" id="KW-1185">Reference proteome</keyword>
<feature type="compositionally biased region" description="Low complexity" evidence="2">
    <location>
        <begin position="70"/>
        <end position="79"/>
    </location>
</feature>
<dbReference type="GeneID" id="124296595"/>
<dbReference type="RefSeq" id="XP_046602588.1">
    <property type="nucleotide sequence ID" value="XM_046746632.1"/>
</dbReference>
<sequence>MDVAKLVIINRNAERRPQGEDEDNSEEAEIVKIGNVVDLPNPAGIHRLYQVKEEFTEGRNEEVKEEAEEGTTTTATSNESQIHFMYKHFKTDDVCQSNVFGAVKSSIKRNAVPTLYLTNPLSLDTINKSPPNTPLSELFEDNGVSNQSSSFFSDNNIVDDNNVLNILEKSSDKYLEPDSIEFKTSNNSSINFDDFYKQSDSNEFMENAITNSDNDDKNTVPDENTSPSQCRKRRFFEPRHVSEISELDFATPKRANRTISLIKNTDQKRREKIRQLQRQTRNLERKIKSLKDLVNHLKENRMLTDESGDALMV</sequence>
<evidence type="ECO:0000313" key="3">
    <source>
        <dbReference type="Proteomes" id="UP000829291"/>
    </source>
</evidence>
<evidence type="ECO:0000313" key="4">
    <source>
        <dbReference type="RefSeq" id="XP_046602588.1"/>
    </source>
</evidence>
<feature type="region of interest" description="Disordered" evidence="2">
    <location>
        <begin position="210"/>
        <end position="230"/>
    </location>
</feature>
<keyword evidence="1" id="KW-0175">Coiled coil</keyword>